<proteinExistence type="predicted"/>
<reference evidence="2 4" key="2">
    <citation type="submission" date="2017-12" db="EMBL/GenBank/DDBJ databases">
        <title>Genome sequence of Rhizobium sullae HCNT1 isolated from Sulla coronaria nodules and featuring peculiar denitrification phenotypes.</title>
        <authorList>
            <person name="De Diego-Diaz B."/>
            <person name="Treu L."/>
            <person name="Campanaro S."/>
            <person name="Da Silva Duarte V."/>
            <person name="Basaglia M."/>
            <person name="Favaro L."/>
            <person name="Casella S."/>
            <person name="Squartini A."/>
        </authorList>
    </citation>
    <scope>NUCLEOTIDE SEQUENCE [LARGE SCALE GENOMIC DNA]</scope>
    <source>
        <strain evidence="2 4">HCNT1</strain>
    </source>
</reference>
<protein>
    <submittedName>
        <fullName evidence="2">Aminoglycoside phosphotransferase family protein</fullName>
    </submittedName>
</protein>
<evidence type="ECO:0000313" key="3">
    <source>
        <dbReference type="EMBL" id="UWU17918.1"/>
    </source>
</evidence>
<organism evidence="2 4">
    <name type="scientific">Rhizobium sullae</name>
    <name type="common">Rhizobium hedysari</name>
    <dbReference type="NCBI Taxonomy" id="50338"/>
    <lineage>
        <taxon>Bacteria</taxon>
        <taxon>Pseudomonadati</taxon>
        <taxon>Pseudomonadota</taxon>
        <taxon>Alphaproteobacteria</taxon>
        <taxon>Hyphomicrobiales</taxon>
        <taxon>Rhizobiaceae</taxon>
        <taxon>Rhizobium/Agrobacterium group</taxon>
        <taxon>Rhizobium</taxon>
    </lineage>
</organism>
<dbReference type="GO" id="GO:0016740">
    <property type="term" value="F:transferase activity"/>
    <property type="evidence" value="ECO:0007669"/>
    <property type="project" value="UniProtKB-KW"/>
</dbReference>
<reference evidence="2 4" key="1">
    <citation type="submission" date="2017-11" db="EMBL/GenBank/DDBJ databases">
        <authorList>
            <person name="Han C.G."/>
        </authorList>
    </citation>
    <scope>NUCLEOTIDE SEQUENCE [LARGE SCALE GENOMIC DNA]</scope>
    <source>
        <strain evidence="2 4">HCNT1</strain>
    </source>
</reference>
<dbReference type="SUPFAM" id="SSF56112">
    <property type="entry name" value="Protein kinase-like (PK-like)"/>
    <property type="match status" value="1"/>
</dbReference>
<reference evidence="3" key="3">
    <citation type="submission" date="2022-09" db="EMBL/GenBank/DDBJ databases">
        <title>Australian commercial rhizobial inoculants.</title>
        <authorList>
            <person name="Kohlmeier M.G."/>
            <person name="O'Hara G.W."/>
            <person name="Colombi E."/>
            <person name="Ramsay J.P."/>
            <person name="Terpolilli J."/>
        </authorList>
    </citation>
    <scope>NUCLEOTIDE SEQUENCE</scope>
    <source>
        <strain evidence="3">WSM1592</strain>
        <plasmid evidence="3">pWSM1592_1</plasmid>
    </source>
</reference>
<evidence type="ECO:0000313" key="4">
    <source>
        <dbReference type="Proteomes" id="UP000232164"/>
    </source>
</evidence>
<evidence type="ECO:0000259" key="1">
    <source>
        <dbReference type="Pfam" id="PF01636"/>
    </source>
</evidence>
<keyword evidence="3" id="KW-0614">Plasmid</keyword>
<dbReference type="Proteomes" id="UP001060123">
    <property type="component" value="Plasmid pWSM1592_1"/>
</dbReference>
<dbReference type="PANTHER" id="PTHR21310:SF15">
    <property type="entry name" value="AMINOGLYCOSIDE PHOSPHOTRANSFERASE DOMAIN-CONTAINING PROTEIN"/>
    <property type="match status" value="1"/>
</dbReference>
<dbReference type="Proteomes" id="UP000232164">
    <property type="component" value="Unassembled WGS sequence"/>
</dbReference>
<dbReference type="RefSeq" id="WP_037142628.1">
    <property type="nucleotide sequence ID" value="NZ_CP104144.1"/>
</dbReference>
<dbReference type="STRING" id="1041146.GCA_000427985_01977"/>
<name>A0A2N0DER4_RHISU</name>
<dbReference type="AlphaFoldDB" id="A0A2N0DER4"/>
<dbReference type="InterPro" id="IPR051678">
    <property type="entry name" value="AGP_Transferase"/>
</dbReference>
<dbReference type="EMBL" id="PIQN01000003">
    <property type="protein sequence ID" value="PKA44572.1"/>
    <property type="molecule type" value="Genomic_DNA"/>
</dbReference>
<dbReference type="Gene3D" id="3.90.1200.10">
    <property type="match status" value="1"/>
</dbReference>
<geneLocation type="plasmid" evidence="3 5">
    <name>pWSM1592_1</name>
</geneLocation>
<keyword evidence="2" id="KW-0808">Transferase</keyword>
<dbReference type="InterPro" id="IPR011009">
    <property type="entry name" value="Kinase-like_dom_sf"/>
</dbReference>
<sequence length="253" mass="27609">MSIVPHEYGPLIGAGKEAEVYGAGDLVLKLYRQSASKASAFREAAALSIIEGLDLPAPKVQGVCQLHGRWGLVMTRAEGQTFGETIMLRPEELANRLHMLAKLQAQIHVRSGKGLSGLKARLRSDIEGGMKLPGTTKRSLLNRLERLPDGDRLCHGDFHPWNVLGSVDGTMVIDWLDASRGEPAADVCRTYVLLHHKFPMIAEAYLEVYTEVSELEKQAVLAWLPLVAAARLAEGVPDEVESLLELVEAAEAN</sequence>
<gene>
    <name evidence="2" type="ORF">CWR43_01510</name>
    <name evidence="3" type="ORF">N2599_21630</name>
</gene>
<dbReference type="PANTHER" id="PTHR21310">
    <property type="entry name" value="AMINOGLYCOSIDE PHOSPHOTRANSFERASE-RELATED-RELATED"/>
    <property type="match status" value="1"/>
</dbReference>
<evidence type="ECO:0000313" key="2">
    <source>
        <dbReference type="EMBL" id="PKA44572.1"/>
    </source>
</evidence>
<evidence type="ECO:0000313" key="5">
    <source>
        <dbReference type="Proteomes" id="UP001060123"/>
    </source>
</evidence>
<dbReference type="InterPro" id="IPR002575">
    <property type="entry name" value="Aminoglycoside_PTrfase"/>
</dbReference>
<feature type="domain" description="Aminoglycoside phosphotransferase" evidence="1">
    <location>
        <begin position="22"/>
        <end position="210"/>
    </location>
</feature>
<dbReference type="Pfam" id="PF01636">
    <property type="entry name" value="APH"/>
    <property type="match status" value="1"/>
</dbReference>
<accession>A0A2N0DER4</accession>
<keyword evidence="5" id="KW-1185">Reference proteome</keyword>
<dbReference type="EMBL" id="CP104144">
    <property type="protein sequence ID" value="UWU17918.1"/>
    <property type="molecule type" value="Genomic_DNA"/>
</dbReference>